<feature type="domain" description="C2H2-type" evidence="11">
    <location>
        <begin position="115"/>
        <end position="143"/>
    </location>
</feature>
<feature type="binding site" evidence="10">
    <location>
        <position position="4"/>
    </location>
    <ligand>
        <name>Zn(2+)</name>
        <dbReference type="ChEBI" id="CHEBI:29105"/>
    </ligand>
</feature>
<protein>
    <submittedName>
        <fullName evidence="13">CSON006320 protein</fullName>
    </submittedName>
</protein>
<dbReference type="FunFam" id="3.30.160.60:FF:000176">
    <property type="entry name" value="zinc finger protein 70"/>
    <property type="match status" value="1"/>
</dbReference>
<dbReference type="VEuPathDB" id="VectorBase:CSON006320"/>
<keyword evidence="2 10" id="KW-0479">Metal-binding</keyword>
<name>A0A336LW62_CULSO</name>
<dbReference type="Gene3D" id="3.30.160.60">
    <property type="entry name" value="Classic Zinc Finger"/>
    <property type="match status" value="5"/>
</dbReference>
<evidence type="ECO:0000256" key="7">
    <source>
        <dbReference type="ARBA" id="ARBA00023163"/>
    </source>
</evidence>
<feature type="domain" description="C2H2-type" evidence="11">
    <location>
        <begin position="296"/>
        <end position="319"/>
    </location>
</feature>
<dbReference type="Pfam" id="PF00096">
    <property type="entry name" value="zf-C2H2"/>
    <property type="match status" value="4"/>
</dbReference>
<evidence type="ECO:0000256" key="9">
    <source>
        <dbReference type="PROSITE-ProRule" id="PRU00042"/>
    </source>
</evidence>
<dbReference type="InterPro" id="IPR012934">
    <property type="entry name" value="Znf_AD"/>
</dbReference>
<dbReference type="GO" id="GO:0008270">
    <property type="term" value="F:zinc ion binding"/>
    <property type="evidence" value="ECO:0007669"/>
    <property type="project" value="UniProtKB-UniRule"/>
</dbReference>
<keyword evidence="3" id="KW-0677">Repeat</keyword>
<feature type="domain" description="C2H2-type" evidence="11">
    <location>
        <begin position="267"/>
        <end position="295"/>
    </location>
</feature>
<keyword evidence="6" id="KW-0805">Transcription regulation</keyword>
<evidence type="ECO:0000259" key="11">
    <source>
        <dbReference type="PROSITE" id="PS50157"/>
    </source>
</evidence>
<evidence type="ECO:0000256" key="6">
    <source>
        <dbReference type="ARBA" id="ARBA00023015"/>
    </source>
</evidence>
<proteinExistence type="predicted"/>
<dbReference type="InterPro" id="IPR051061">
    <property type="entry name" value="Zinc_finger_trans_reg"/>
</dbReference>
<feature type="domain" description="C2H2-type" evidence="11">
    <location>
        <begin position="238"/>
        <end position="266"/>
    </location>
</feature>
<dbReference type="PANTHER" id="PTHR46179">
    <property type="entry name" value="ZINC FINGER PROTEIN"/>
    <property type="match status" value="1"/>
</dbReference>
<evidence type="ECO:0000256" key="3">
    <source>
        <dbReference type="ARBA" id="ARBA00022737"/>
    </source>
</evidence>
<feature type="domain" description="C2H2-type" evidence="11">
    <location>
        <begin position="209"/>
        <end position="237"/>
    </location>
</feature>
<feature type="binding site" evidence="10">
    <location>
        <position position="42"/>
    </location>
    <ligand>
        <name>Zn(2+)</name>
        <dbReference type="ChEBI" id="CHEBI:29105"/>
    </ligand>
</feature>
<dbReference type="SMART" id="SM00868">
    <property type="entry name" value="zf-AD"/>
    <property type="match status" value="1"/>
</dbReference>
<dbReference type="InterPro" id="IPR036236">
    <property type="entry name" value="Znf_C2H2_sf"/>
</dbReference>
<reference evidence="13" key="1">
    <citation type="submission" date="2018-07" db="EMBL/GenBank/DDBJ databases">
        <authorList>
            <person name="Quirk P.G."/>
            <person name="Krulwich T.A."/>
        </authorList>
    </citation>
    <scope>NUCLEOTIDE SEQUENCE</scope>
</reference>
<dbReference type="OMA" id="ERNHICK"/>
<dbReference type="AlphaFoldDB" id="A0A336LW62"/>
<evidence type="ECO:0000256" key="10">
    <source>
        <dbReference type="PROSITE-ProRule" id="PRU01263"/>
    </source>
</evidence>
<organism evidence="13">
    <name type="scientific">Culicoides sonorensis</name>
    <name type="common">Biting midge</name>
    <dbReference type="NCBI Taxonomy" id="179676"/>
    <lineage>
        <taxon>Eukaryota</taxon>
        <taxon>Metazoa</taxon>
        <taxon>Ecdysozoa</taxon>
        <taxon>Arthropoda</taxon>
        <taxon>Hexapoda</taxon>
        <taxon>Insecta</taxon>
        <taxon>Pterygota</taxon>
        <taxon>Neoptera</taxon>
        <taxon>Endopterygota</taxon>
        <taxon>Diptera</taxon>
        <taxon>Nematocera</taxon>
        <taxon>Chironomoidea</taxon>
        <taxon>Ceratopogonidae</taxon>
        <taxon>Ceratopogoninae</taxon>
        <taxon>Culicoides</taxon>
        <taxon>Monoculicoides</taxon>
    </lineage>
</organism>
<keyword evidence="7" id="KW-0804">Transcription</keyword>
<dbReference type="PROSITE" id="PS00028">
    <property type="entry name" value="ZINC_FINGER_C2H2_1"/>
    <property type="match status" value="6"/>
</dbReference>
<dbReference type="PROSITE" id="PS51915">
    <property type="entry name" value="ZAD"/>
    <property type="match status" value="1"/>
</dbReference>
<evidence type="ECO:0000256" key="5">
    <source>
        <dbReference type="ARBA" id="ARBA00022833"/>
    </source>
</evidence>
<keyword evidence="4 9" id="KW-0863">Zinc-finger</keyword>
<dbReference type="PANTHER" id="PTHR46179:SF13">
    <property type="entry name" value="C2H2-TYPE DOMAIN-CONTAINING PROTEIN"/>
    <property type="match status" value="1"/>
</dbReference>
<comment type="subcellular location">
    <subcellularLocation>
        <location evidence="1">Nucleus</location>
    </subcellularLocation>
</comment>
<sequence length="365" mass="42808">MKTCRICLTQSSCHETFTSEQREEFFQVTQVYIDISEKEYICLKCSGRLKQAFEFRVEAISADQWFRNNQIKNESEPTQSSETITVVKVRGISSKTKKRLKESIEISSKSNFISFKCDLCGAHFTKKNDLKHHMQDKHVSTTPLKCWYQGCAIEFGVGQNETKKFKKHLKEHSPEEGEEKFICEYCAKNFTTKYKLKLHTRTHTGERPFKCNECKASFKQRTDLNTHKKSLHSDARPYICTDCGMTFKIPNSLRSHRKRMHQQEKMVKCEECDKKVMCSADLKEHVAIYHRGERNHICKFCPKSYTKVYHLKRHYRDSHNELYLKMIASGELRTINRTSKASTNDSEKSIIIPINLDANPIIFYY</sequence>
<dbReference type="GO" id="GO:0006357">
    <property type="term" value="P:regulation of transcription by RNA polymerase II"/>
    <property type="evidence" value="ECO:0007669"/>
    <property type="project" value="TreeGrafter"/>
</dbReference>
<evidence type="ECO:0000256" key="1">
    <source>
        <dbReference type="ARBA" id="ARBA00004123"/>
    </source>
</evidence>
<dbReference type="InterPro" id="IPR013087">
    <property type="entry name" value="Znf_C2H2_type"/>
</dbReference>
<feature type="binding site" evidence="10">
    <location>
        <position position="45"/>
    </location>
    <ligand>
        <name>Zn(2+)</name>
        <dbReference type="ChEBI" id="CHEBI:29105"/>
    </ligand>
</feature>
<feature type="domain" description="ZAD" evidence="12">
    <location>
        <begin position="2"/>
        <end position="69"/>
    </location>
</feature>
<evidence type="ECO:0000256" key="2">
    <source>
        <dbReference type="ARBA" id="ARBA00022723"/>
    </source>
</evidence>
<dbReference type="GO" id="GO:0005634">
    <property type="term" value="C:nucleus"/>
    <property type="evidence" value="ECO:0007669"/>
    <property type="project" value="UniProtKB-SubCell"/>
</dbReference>
<evidence type="ECO:0000256" key="4">
    <source>
        <dbReference type="ARBA" id="ARBA00022771"/>
    </source>
</evidence>
<dbReference type="SUPFAM" id="SSF57667">
    <property type="entry name" value="beta-beta-alpha zinc fingers"/>
    <property type="match status" value="4"/>
</dbReference>
<dbReference type="FunFam" id="3.30.160.60:FF:000072">
    <property type="entry name" value="zinc finger protein 143 isoform X1"/>
    <property type="match status" value="1"/>
</dbReference>
<accession>A0A336LW62</accession>
<dbReference type="SMART" id="SM00355">
    <property type="entry name" value="ZnF_C2H2"/>
    <property type="match status" value="7"/>
</dbReference>
<keyword evidence="8" id="KW-0539">Nucleus</keyword>
<evidence type="ECO:0000256" key="8">
    <source>
        <dbReference type="ARBA" id="ARBA00023242"/>
    </source>
</evidence>
<keyword evidence="5 10" id="KW-0862">Zinc</keyword>
<evidence type="ECO:0000259" key="12">
    <source>
        <dbReference type="PROSITE" id="PS51915"/>
    </source>
</evidence>
<evidence type="ECO:0000313" key="13">
    <source>
        <dbReference type="EMBL" id="SSX22204.1"/>
    </source>
</evidence>
<feature type="domain" description="C2H2-type" evidence="11">
    <location>
        <begin position="181"/>
        <end position="208"/>
    </location>
</feature>
<dbReference type="PROSITE" id="PS50157">
    <property type="entry name" value="ZINC_FINGER_C2H2_2"/>
    <property type="match status" value="6"/>
</dbReference>
<dbReference type="EMBL" id="UFQT01000238">
    <property type="protein sequence ID" value="SSX22204.1"/>
    <property type="molecule type" value="Genomic_DNA"/>
</dbReference>
<feature type="binding site" evidence="10">
    <location>
        <position position="7"/>
    </location>
    <ligand>
        <name>Zn(2+)</name>
        <dbReference type="ChEBI" id="CHEBI:29105"/>
    </ligand>
</feature>
<gene>
    <name evidence="13" type="primary">CSON006320</name>
</gene>